<accession>A0ABV3R4P9</accession>
<protein>
    <recommendedName>
        <fullName evidence="4">KTSC domain-containing protein</fullName>
    </recommendedName>
</protein>
<comment type="caution">
    <text evidence="2">The sequence shown here is derived from an EMBL/GenBank/DDBJ whole genome shotgun (WGS) entry which is preliminary data.</text>
</comment>
<evidence type="ECO:0000313" key="3">
    <source>
        <dbReference type="Proteomes" id="UP001556196"/>
    </source>
</evidence>
<evidence type="ECO:0008006" key="4">
    <source>
        <dbReference type="Google" id="ProtNLM"/>
    </source>
</evidence>
<evidence type="ECO:0000256" key="1">
    <source>
        <dbReference type="SAM" id="SignalP"/>
    </source>
</evidence>
<gene>
    <name evidence="2" type="ORF">ABUE31_20175</name>
</gene>
<name>A0ABV3R4P9_9HYPH</name>
<keyword evidence="1" id="KW-0732">Signal</keyword>
<dbReference type="RefSeq" id="WP_367725535.1">
    <property type="nucleotide sequence ID" value="NZ_JBFOCI010000007.1"/>
</dbReference>
<dbReference type="Proteomes" id="UP001556196">
    <property type="component" value="Unassembled WGS sequence"/>
</dbReference>
<feature type="chain" id="PRO_5045650826" description="KTSC domain-containing protein" evidence="1">
    <location>
        <begin position="20"/>
        <end position="104"/>
    </location>
</feature>
<feature type="signal peptide" evidence="1">
    <location>
        <begin position="1"/>
        <end position="19"/>
    </location>
</feature>
<organism evidence="2 3">
    <name type="scientific">Mesorhizobium marinum</name>
    <dbReference type="NCBI Taxonomy" id="3228790"/>
    <lineage>
        <taxon>Bacteria</taxon>
        <taxon>Pseudomonadati</taxon>
        <taxon>Pseudomonadota</taxon>
        <taxon>Alphaproteobacteria</taxon>
        <taxon>Hyphomicrobiales</taxon>
        <taxon>Phyllobacteriaceae</taxon>
        <taxon>Mesorhizobium</taxon>
    </lineage>
</organism>
<evidence type="ECO:0000313" key="2">
    <source>
        <dbReference type="EMBL" id="MEW9808314.1"/>
    </source>
</evidence>
<reference evidence="2 3" key="1">
    <citation type="submission" date="2024-06" db="EMBL/GenBank/DDBJ databases">
        <authorList>
            <person name="Tuo L."/>
        </authorList>
    </citation>
    <scope>NUCLEOTIDE SEQUENCE [LARGE SCALE GENOMIC DNA]</scope>
    <source>
        <strain evidence="2 3">ZMM04-5</strain>
    </source>
</reference>
<keyword evidence="3" id="KW-1185">Reference proteome</keyword>
<dbReference type="EMBL" id="JBFOCI010000007">
    <property type="protein sequence ID" value="MEW9808314.1"/>
    <property type="molecule type" value="Genomic_DNA"/>
</dbReference>
<sequence>MNKIALTVLLALAPLQASAAVRYMVQGMTCAEVQGAVKRDGVAILYRKGSGSGVPLYDRYVADKSFCQAGQDTIAEAVPTADTQNCRVYKCLDGSRFGGGGDNR</sequence>
<proteinExistence type="predicted"/>